<dbReference type="EMBL" id="PJZK01000012">
    <property type="protein sequence ID" value="PLR48416.1"/>
    <property type="molecule type" value="Genomic_DNA"/>
</dbReference>
<dbReference type="SUPFAM" id="SSF48264">
    <property type="entry name" value="Cytochrome P450"/>
    <property type="match status" value="1"/>
</dbReference>
<dbReference type="InterPro" id="IPR002397">
    <property type="entry name" value="Cyt_P450_B"/>
</dbReference>
<comment type="similarity">
    <text evidence="2">Belongs to the cytochrome P450 family.</text>
</comment>
<dbReference type="GO" id="GO:0016705">
    <property type="term" value="F:oxidoreductase activity, acting on paired donors, with incorporation or reduction of molecular oxygen"/>
    <property type="evidence" value="ECO:0007669"/>
    <property type="project" value="InterPro"/>
</dbReference>
<comment type="cofactor">
    <cofactor evidence="1">
        <name>heme</name>
        <dbReference type="ChEBI" id="CHEBI:30413"/>
    </cofactor>
</comment>
<gene>
    <name evidence="4" type="ORF">CYR34_13055</name>
</gene>
<dbReference type="PROSITE" id="PS00086">
    <property type="entry name" value="CYTOCHROME_P450"/>
    <property type="match status" value="1"/>
</dbReference>
<organism evidence="4 5">
    <name type="scientific">Chimaeribacter arupi</name>
    <dbReference type="NCBI Taxonomy" id="2060066"/>
    <lineage>
        <taxon>Bacteria</taxon>
        <taxon>Pseudomonadati</taxon>
        <taxon>Pseudomonadota</taxon>
        <taxon>Gammaproteobacteria</taxon>
        <taxon>Enterobacterales</taxon>
        <taxon>Yersiniaceae</taxon>
        <taxon>Chimaeribacter</taxon>
    </lineage>
</organism>
<evidence type="ECO:0000256" key="3">
    <source>
        <dbReference type="SAM" id="SignalP"/>
    </source>
</evidence>
<keyword evidence="3" id="KW-0732">Signal</keyword>
<feature type="chain" id="PRO_5014723680" evidence="3">
    <location>
        <begin position="28"/>
        <end position="337"/>
    </location>
</feature>
<name>A0A2N5ELX5_9GAMM</name>
<dbReference type="InterPro" id="IPR036396">
    <property type="entry name" value="Cyt_P450_sf"/>
</dbReference>
<evidence type="ECO:0000313" key="5">
    <source>
        <dbReference type="Proteomes" id="UP000234626"/>
    </source>
</evidence>
<evidence type="ECO:0000256" key="1">
    <source>
        <dbReference type="ARBA" id="ARBA00001971"/>
    </source>
</evidence>
<proteinExistence type="inferred from homology"/>
<dbReference type="InterPro" id="IPR017972">
    <property type="entry name" value="Cyt_P450_CS"/>
</dbReference>
<dbReference type="PRINTS" id="PR00359">
    <property type="entry name" value="BP450"/>
</dbReference>
<dbReference type="GO" id="GO:0020037">
    <property type="term" value="F:heme binding"/>
    <property type="evidence" value="ECO:0007669"/>
    <property type="project" value="InterPro"/>
</dbReference>
<dbReference type="PANTHER" id="PTHR46696">
    <property type="entry name" value="P450, PUTATIVE (EUROFUNG)-RELATED"/>
    <property type="match status" value="1"/>
</dbReference>
<dbReference type="Gene3D" id="1.10.630.10">
    <property type="entry name" value="Cytochrome P450"/>
    <property type="match status" value="2"/>
</dbReference>
<dbReference type="AlphaFoldDB" id="A0A2N5ELX5"/>
<reference evidence="4 5" key="1">
    <citation type="submission" date="2017-12" db="EMBL/GenBank/DDBJ databases">
        <title>Characterization of six clinical isolates of Enterochimera gen. nov., a novel genus of the Yersiniaciae family and the three species Enterochimera arupensis sp. nov., Enterochimera coloradensis sp. nov, and Enterochimera californica sp. nov.</title>
        <authorList>
            <person name="Rossi A."/>
            <person name="Fisher M."/>
        </authorList>
    </citation>
    <scope>NUCLEOTIDE SEQUENCE [LARGE SCALE GENOMIC DNA]</scope>
    <source>
        <strain evidence="4 5">2016Iso1</strain>
    </source>
</reference>
<feature type="signal peptide" evidence="3">
    <location>
        <begin position="1"/>
        <end position="27"/>
    </location>
</feature>
<dbReference type="Proteomes" id="UP000234626">
    <property type="component" value="Unassembled WGS sequence"/>
</dbReference>
<evidence type="ECO:0000313" key="4">
    <source>
        <dbReference type="EMBL" id="PLR48416.1"/>
    </source>
</evidence>
<sequence>MYRQLAGTGPLGAFPPFAAVTLSPALAAAALTHPLLGVRPPDAPVPPALQDSAAGTVFAALVRMRDGAAHAPLKAALSAALESIPAESVAATARRLAGQLARDLPLLPAALTRFCYALPVCVIADFIGLPPVCRTALVDEVLALVRCIAPGGTPEQLAAGSRAAEALLARMAHCTPGPLWQALATACEREGITDRAQVPLNLVGLLFQACEGTAGLIGQSMQGEGTPAARLAQVLRDTPPIQNTRRVAQADTVLGGALLSKGDQVLVVLGAPDASGTLAFGAGAHACPGRHWAMAIAEAAVAHLLACPAQRLHTAACHWRVSANARVPEFIALGDAP</sequence>
<dbReference type="GO" id="GO:0005506">
    <property type="term" value="F:iron ion binding"/>
    <property type="evidence" value="ECO:0007669"/>
    <property type="project" value="InterPro"/>
</dbReference>
<comment type="caution">
    <text evidence="4">The sequence shown here is derived from an EMBL/GenBank/DDBJ whole genome shotgun (WGS) entry which is preliminary data.</text>
</comment>
<protein>
    <submittedName>
        <fullName evidence="4">Cytochrome P450</fullName>
    </submittedName>
</protein>
<dbReference type="PANTHER" id="PTHR46696:SF1">
    <property type="entry name" value="CYTOCHROME P450 YJIB-RELATED"/>
    <property type="match status" value="1"/>
</dbReference>
<accession>A0A2N5ELX5</accession>
<evidence type="ECO:0000256" key="2">
    <source>
        <dbReference type="ARBA" id="ARBA00010617"/>
    </source>
</evidence>
<keyword evidence="5" id="KW-1185">Reference proteome</keyword>
<dbReference type="GO" id="GO:0004497">
    <property type="term" value="F:monooxygenase activity"/>
    <property type="evidence" value="ECO:0007669"/>
    <property type="project" value="InterPro"/>
</dbReference>